<dbReference type="Pfam" id="PF02417">
    <property type="entry name" value="Chromate_transp"/>
    <property type="match status" value="1"/>
</dbReference>
<evidence type="ECO:0000256" key="5">
    <source>
        <dbReference type="ARBA" id="ARBA00022989"/>
    </source>
</evidence>
<feature type="transmembrane region" description="Helical" evidence="7">
    <location>
        <begin position="141"/>
        <end position="173"/>
    </location>
</feature>
<reference evidence="8 9" key="1">
    <citation type="submission" date="2012-01" db="EMBL/GenBank/DDBJ databases">
        <title>The Genome Sequence of Odoribacter laneus YIT 12061.</title>
        <authorList>
            <consortium name="The Broad Institute Genome Sequencing Platform"/>
            <person name="Earl A."/>
            <person name="Ward D."/>
            <person name="Feldgarden M."/>
            <person name="Gevers D."/>
            <person name="Morotomi M."/>
            <person name="Young S.K."/>
            <person name="Zeng Q."/>
            <person name="Gargeya S."/>
            <person name="Fitzgerald M."/>
            <person name="Haas B."/>
            <person name="Abouelleil A."/>
            <person name="Alvarado L."/>
            <person name="Arachchi H.M."/>
            <person name="Berlin A."/>
            <person name="Chapman S.B."/>
            <person name="Gearin G."/>
            <person name="Goldberg J."/>
            <person name="Griggs A."/>
            <person name="Gujja S."/>
            <person name="Hansen M."/>
            <person name="Heiman D."/>
            <person name="Howarth C."/>
            <person name="Larimer J."/>
            <person name="Lui A."/>
            <person name="MacDonald P.J.P."/>
            <person name="McCowen C."/>
            <person name="Montmayeur A."/>
            <person name="Murphy C."/>
            <person name="Neiman D."/>
            <person name="Pearson M."/>
            <person name="Priest M."/>
            <person name="Roberts A."/>
            <person name="Saif S."/>
            <person name="Shea T."/>
            <person name="Sisk P."/>
            <person name="Stolte C."/>
            <person name="Sykes S."/>
            <person name="Wortman J."/>
            <person name="Nusbaum C."/>
            <person name="Birren B."/>
        </authorList>
    </citation>
    <scope>NUCLEOTIDE SEQUENCE [LARGE SCALE GENOMIC DNA]</scope>
    <source>
        <strain evidence="8 9">YIT 12061</strain>
    </source>
</reference>
<evidence type="ECO:0000256" key="4">
    <source>
        <dbReference type="ARBA" id="ARBA00022692"/>
    </source>
</evidence>
<evidence type="ECO:0000256" key="7">
    <source>
        <dbReference type="SAM" id="Phobius"/>
    </source>
</evidence>
<protein>
    <submittedName>
        <fullName evidence="8">Chromate ion transporter (CHR) family chromate transporter</fullName>
    </submittedName>
</protein>
<dbReference type="EMBL" id="ADMC01000025">
    <property type="protein sequence ID" value="EHP46520.1"/>
    <property type="molecule type" value="Genomic_DNA"/>
</dbReference>
<dbReference type="GO" id="GO:0015109">
    <property type="term" value="F:chromate transmembrane transporter activity"/>
    <property type="evidence" value="ECO:0007669"/>
    <property type="project" value="InterPro"/>
</dbReference>
<keyword evidence="3" id="KW-1003">Cell membrane</keyword>
<dbReference type="AlphaFoldDB" id="H1DIA8"/>
<comment type="subcellular location">
    <subcellularLocation>
        <location evidence="1">Cell membrane</location>
        <topology evidence="1">Multi-pass membrane protein</topology>
    </subcellularLocation>
</comment>
<comment type="caution">
    <text evidence="8">The sequence shown here is derived from an EMBL/GenBank/DDBJ whole genome shotgun (WGS) entry which is preliminary data.</text>
</comment>
<feature type="transmembrane region" description="Helical" evidence="7">
    <location>
        <begin position="7"/>
        <end position="29"/>
    </location>
</feature>
<evidence type="ECO:0000256" key="2">
    <source>
        <dbReference type="ARBA" id="ARBA00005262"/>
    </source>
</evidence>
<dbReference type="GeneID" id="98069688"/>
<evidence type="ECO:0000313" key="8">
    <source>
        <dbReference type="EMBL" id="EHP46520.1"/>
    </source>
</evidence>
<evidence type="ECO:0000313" key="9">
    <source>
        <dbReference type="Proteomes" id="UP000004892"/>
    </source>
</evidence>
<dbReference type="STRING" id="742817.HMPREF9449_02137"/>
<dbReference type="HOGENOM" id="CLU_018106_1_0_10"/>
<organism evidence="8 9">
    <name type="scientific">Odoribacter laneus YIT 12061</name>
    <dbReference type="NCBI Taxonomy" id="742817"/>
    <lineage>
        <taxon>Bacteria</taxon>
        <taxon>Pseudomonadati</taxon>
        <taxon>Bacteroidota</taxon>
        <taxon>Bacteroidia</taxon>
        <taxon>Bacteroidales</taxon>
        <taxon>Odoribacteraceae</taxon>
        <taxon>Odoribacter</taxon>
    </lineage>
</organism>
<proteinExistence type="inferred from homology"/>
<evidence type="ECO:0000256" key="6">
    <source>
        <dbReference type="ARBA" id="ARBA00023136"/>
    </source>
</evidence>
<dbReference type="PANTHER" id="PTHR43663:SF2">
    <property type="entry name" value="CHROMATE TRANSPORT PROTEIN-RELATED"/>
    <property type="match status" value="1"/>
</dbReference>
<dbReference type="PATRIC" id="fig|742817.3.peg.2286"/>
<keyword evidence="4 7" id="KW-0812">Transmembrane</keyword>
<sequence length="185" mass="20863">MRFYFQLFWSFFKIGAFTFGGGYAMIPLIQKEVVNRKKWLEDEEFMDMLAIAQSVPGPISLNTAVFVGNKMRGCKGCLMTSLGIILPSFIVILLIALVFTEFKDNPDVERVFKGIRPAVVALIAAPLWGMGKKAGMTWKTLWFSVAALFVIWLLGVSPVYVVMVTIAVGIVYYRYTLKRNRKNNG</sequence>
<feature type="transmembrane region" description="Helical" evidence="7">
    <location>
        <begin position="111"/>
        <end position="129"/>
    </location>
</feature>
<keyword evidence="5 7" id="KW-1133">Transmembrane helix</keyword>
<dbReference type="InterPro" id="IPR003370">
    <property type="entry name" value="Chromate_transpt"/>
</dbReference>
<dbReference type="eggNOG" id="COG2059">
    <property type="taxonomic scope" value="Bacteria"/>
</dbReference>
<dbReference type="RefSeq" id="WP_009137284.1">
    <property type="nucleotide sequence ID" value="NZ_JH594596.1"/>
</dbReference>
<dbReference type="GO" id="GO:0005886">
    <property type="term" value="C:plasma membrane"/>
    <property type="evidence" value="ECO:0007669"/>
    <property type="project" value="UniProtKB-SubCell"/>
</dbReference>
<name>H1DIA8_9BACT</name>
<feature type="transmembrane region" description="Helical" evidence="7">
    <location>
        <begin position="78"/>
        <end position="99"/>
    </location>
</feature>
<gene>
    <name evidence="8" type="ORF">HMPREF9449_02137</name>
</gene>
<evidence type="ECO:0000256" key="3">
    <source>
        <dbReference type="ARBA" id="ARBA00022475"/>
    </source>
</evidence>
<keyword evidence="9" id="KW-1185">Reference proteome</keyword>
<dbReference type="InterPro" id="IPR052518">
    <property type="entry name" value="CHR_Transporter"/>
</dbReference>
<accession>H1DIA8</accession>
<evidence type="ECO:0000256" key="1">
    <source>
        <dbReference type="ARBA" id="ARBA00004651"/>
    </source>
</evidence>
<keyword evidence="6 7" id="KW-0472">Membrane</keyword>
<comment type="similarity">
    <text evidence="2">Belongs to the chromate ion transporter (CHR) (TC 2.A.51) family.</text>
</comment>
<dbReference type="Proteomes" id="UP000004892">
    <property type="component" value="Unassembled WGS sequence"/>
</dbReference>
<dbReference type="PANTHER" id="PTHR43663">
    <property type="entry name" value="CHROMATE TRANSPORT PROTEIN-RELATED"/>
    <property type="match status" value="1"/>
</dbReference>